<feature type="region of interest" description="Disordered" evidence="4">
    <location>
        <begin position="1824"/>
        <end position="1864"/>
    </location>
</feature>
<dbReference type="GO" id="GO:0005829">
    <property type="term" value="C:cytosol"/>
    <property type="evidence" value="ECO:0007669"/>
    <property type="project" value="TreeGrafter"/>
</dbReference>
<dbReference type="EMBL" id="NBIV01000001">
    <property type="protein sequence ID" value="PXF50016.1"/>
    <property type="molecule type" value="Genomic_DNA"/>
</dbReference>
<gene>
    <name evidence="6" type="ORF">BWQ96_00176</name>
</gene>
<feature type="repeat" description="HEAT" evidence="3">
    <location>
        <begin position="1519"/>
        <end position="1557"/>
    </location>
</feature>
<dbReference type="PANTHER" id="PTHR23346:SF7">
    <property type="entry name" value="STALLED RIBOSOME SENSOR GCN1"/>
    <property type="match status" value="1"/>
</dbReference>
<dbReference type="PANTHER" id="PTHR23346">
    <property type="entry name" value="TRANSLATIONAL ACTIVATOR GCN1-RELATED"/>
    <property type="match status" value="1"/>
</dbReference>
<dbReference type="InterPro" id="IPR034085">
    <property type="entry name" value="TOG"/>
</dbReference>
<reference evidence="6 7" key="1">
    <citation type="journal article" date="2018" name="Mol. Biol. Evol.">
        <title>Analysis of the draft genome of the red seaweed Gracilariopsis chorda provides insights into genome size evolution in Rhodophyta.</title>
        <authorList>
            <person name="Lee J."/>
            <person name="Yang E.C."/>
            <person name="Graf L."/>
            <person name="Yang J.H."/>
            <person name="Qiu H."/>
            <person name="Zel Zion U."/>
            <person name="Chan C.X."/>
            <person name="Stephens T.G."/>
            <person name="Weber A.P.M."/>
            <person name="Boo G.H."/>
            <person name="Boo S.M."/>
            <person name="Kim K.M."/>
            <person name="Shin Y."/>
            <person name="Jung M."/>
            <person name="Lee S.J."/>
            <person name="Yim H.S."/>
            <person name="Lee J.H."/>
            <person name="Bhattacharya D."/>
            <person name="Yoon H.S."/>
        </authorList>
    </citation>
    <scope>NUCLEOTIDE SEQUENCE [LARGE SCALE GENOMIC DNA]</scope>
    <source>
        <strain evidence="6 7">SKKU-2015</strain>
        <tissue evidence="6">Whole body</tissue>
    </source>
</reference>
<dbReference type="PROSITE" id="PS50077">
    <property type="entry name" value="HEAT_REPEAT"/>
    <property type="match status" value="1"/>
</dbReference>
<evidence type="ECO:0000256" key="2">
    <source>
        <dbReference type="ARBA" id="ARBA00022737"/>
    </source>
</evidence>
<protein>
    <submittedName>
        <fullName evidence="6">Protein ILITYHIA</fullName>
    </submittedName>
</protein>
<name>A0A2V3J6G2_9FLOR</name>
<keyword evidence="2" id="KW-0677">Repeat</keyword>
<dbReference type="InterPro" id="IPR057546">
    <property type="entry name" value="HEAT_GCN1"/>
</dbReference>
<evidence type="ECO:0000256" key="4">
    <source>
        <dbReference type="SAM" id="MobiDB-lite"/>
    </source>
</evidence>
<dbReference type="InterPro" id="IPR011989">
    <property type="entry name" value="ARM-like"/>
</dbReference>
<dbReference type="Gene3D" id="1.25.10.10">
    <property type="entry name" value="Leucine-rich Repeat Variant"/>
    <property type="match status" value="6"/>
</dbReference>
<feature type="compositionally biased region" description="Basic residues" evidence="4">
    <location>
        <begin position="772"/>
        <end position="790"/>
    </location>
</feature>
<proteinExistence type="inferred from homology"/>
<feature type="region of interest" description="Disordered" evidence="4">
    <location>
        <begin position="761"/>
        <end position="796"/>
    </location>
</feature>
<dbReference type="SUPFAM" id="SSF48371">
    <property type="entry name" value="ARM repeat"/>
    <property type="match status" value="5"/>
</dbReference>
<dbReference type="STRING" id="448386.A0A2V3J6G2"/>
<dbReference type="InterPro" id="IPR016024">
    <property type="entry name" value="ARM-type_fold"/>
</dbReference>
<dbReference type="InterPro" id="IPR056810">
    <property type="entry name" value="GNC1-like_N"/>
</dbReference>
<dbReference type="Pfam" id="PF24993">
    <property type="entry name" value="GNC1_N"/>
    <property type="match status" value="1"/>
</dbReference>
<dbReference type="GO" id="GO:0019887">
    <property type="term" value="F:protein kinase regulator activity"/>
    <property type="evidence" value="ECO:0007669"/>
    <property type="project" value="TreeGrafter"/>
</dbReference>
<comment type="similarity">
    <text evidence="1">Belongs to the GCN1 family.</text>
</comment>
<feature type="domain" description="TOG" evidence="5">
    <location>
        <begin position="1347"/>
        <end position="1578"/>
    </location>
</feature>
<dbReference type="Proteomes" id="UP000247409">
    <property type="component" value="Unassembled WGS sequence"/>
</dbReference>
<dbReference type="GO" id="GO:0006417">
    <property type="term" value="P:regulation of translation"/>
    <property type="evidence" value="ECO:0007669"/>
    <property type="project" value="TreeGrafter"/>
</dbReference>
<evidence type="ECO:0000313" key="7">
    <source>
        <dbReference type="Proteomes" id="UP000247409"/>
    </source>
</evidence>
<organism evidence="6 7">
    <name type="scientific">Gracilariopsis chorda</name>
    <dbReference type="NCBI Taxonomy" id="448386"/>
    <lineage>
        <taxon>Eukaryota</taxon>
        <taxon>Rhodophyta</taxon>
        <taxon>Florideophyceae</taxon>
        <taxon>Rhodymeniophycidae</taxon>
        <taxon>Gracilariales</taxon>
        <taxon>Gracilariaceae</taxon>
        <taxon>Gracilariopsis</taxon>
    </lineage>
</organism>
<dbReference type="InterPro" id="IPR021133">
    <property type="entry name" value="HEAT_type_2"/>
</dbReference>
<dbReference type="SMART" id="SM01349">
    <property type="entry name" value="TOG"/>
    <property type="match status" value="1"/>
</dbReference>
<evidence type="ECO:0000259" key="5">
    <source>
        <dbReference type="SMART" id="SM01349"/>
    </source>
</evidence>
<accession>A0A2V3J6G2</accession>
<evidence type="ECO:0000256" key="3">
    <source>
        <dbReference type="PROSITE-ProRule" id="PRU00103"/>
    </source>
</evidence>
<sequence>MADEGNIKQKIRLAVSQDAQTSLAALRDLKASLDKIPPAAIPHLLTRVPTSTYQHLGLIFDILQQTRLDGVKSLITKKLNAFAASFRRAPPSTREALNVCKLCCRLLENEHVRASALELLIVTIAALEASPAPPQGAQHRSKTKAIRIAYEKGTKAVSSVLTACKSNLFEFADGFAKAPFEALASLGLLAPSYSNLSASERERYIKALATLCMKAAKIAQDLVRVSSSVLSQADQDLVIENVLPIVDHALKRETKLALPAAVSLFRAIQTFDISKGVSKTILPTLQQAVKNSDEEMRSNGVRMSQALGFCIKNEELLLSTTETQISALKTARYGYQKTATVEAIAAMVCASTRSETVYVKVLEGIYSWLSAKKERSADVRCAGFQALVSILLEVPKDLGSLDIVQKCVGLLTDGLCGKQMEDDRKAVLVAMSADIPRRCISESLMTSKSRDILEKIAAECSTKSKQDEALRSLAVLATWDLSRDVISCNLRSQANAVLGDRKSSPVLQDPSVLTSLSETRCAITCCEWMVETGHKFADLGIEAIYKHSLDPRPQVSRKAVDKLQAFQKSTDLNLITQMLTVLWETQFKGAPGEVHVARSYDFDDGMRAAERLGQAVLATVLPNIPMKSLPTIALATNHPRLYSTPTDFRPRKSSRFWLKVSEKLQDVDSNYNPDADEDWLNSCLAFLVGTEGIHSDNHAQVRAAVNSICALADPMNSYSTRVLRHVTKCLQPSVAQVSNLTETHFEALKFVKEVENSQAKVTNASDDPGVVNKKKTARKHLTSASRHSRQAKQAEADKARAAAASASALADKLKVARGHAKEADRALRNAKNILILVSDLAAVAPHGIHDLMSTALSLVLPVAKVEMLEEPCRRAISALTRTVNTTIKSIDEEISSCLYSLEQGQDAHKAVSRLVVFFQELSVPALGAEDFACVLPIIRAALLRNPSEPDQNQLSRRSGVKKRREEVAIVKAAAQVLLRHCKPEAVDAAVAAAAWRAGTWIIEVLEREDGAFAPAADALAFLTGTALSPGSDALSQVFEGMVSGKSSVRDAVLASLSRLPPLSSPTIDCPRDAALGRMLFLATFDPDNPNMELGNELWENYNHPLSVHDDAPILIELIRSDEADVRQMSAKAVATALCGKENEATRNECLRRLFEIYDSSLPNKGQGIDQMSTHVRKGIHPPVKRVRDRSIPDESEDEKWMAREGVALALEHMALKKALTPIETTIAFSFLAGKSLGDENKTVREGMSKAAMAVVEAAGEHGPSLLLPMIEKQLNTPVSSGMTQDEILHADRTRENLVMCLGSVAGFLPANDDRVAKIAKQVIKSAMETPSEVVQNAAARCLAPLAKAAVSCDGDKTQQVLIKTVWNEDSSYGERRGAAYALAGIAGGLGLKFLKKSNLMTEIEAAVKDKSPRRRQGAFILLETHAIMLERLFEPYTVAIVPFLLSCMGDSIVEVRNACWAAAQASMTEISSQGVKMILPSLLTGLQDRQWRTKAGSAEVLGAMAFCAPRQLAQCLPQVVPKLAEALADAHPKVVNAAESAVNRIAAVVRSPEVRKLSPFLLAALRDPAGRTRGAVDAMLGSEFIHAIDAASLALLIPPLHRGLRDRNSELKKHLRITLLDAIPDVRRTSAKALGALAASLGEQGLGDIVSWLVSAILGGSGNTGESSSDRGKNPSAIVSSSAERSGAAMGLAEVAASMNDRRLDEVLGSILMAGESSAEAREGGLMVIASMPSALGERYEGRLSTSLTAILKGLSDDADSVREAALAAGRNLVTAYAKSSLDHLLPEILSAMREKLWRIRQAATQLLGDMLLVIAGAMPENPSVTGLAPPSETKKDDLDGSNANGSEDGDDGNHDEDEDFESPEHAAAAMTTEATMKAIEEVLGIDRRNEVLAALYIIRCDVSVRVRQTGLQVWKSVVANTPRVLREIIPCAVRQIVDGLGDEDEERRAASGRTLSDLSQKLGDRVVPEVLPALRSGICNKDASARIRRGACEGLGELVSASPKIQLEEHSDALVDTVHQALFDSLPIVRMVAADVFALLLKPLGTMVVDAIVPKVIELLSSNSAEAETALDSLKLILKSCGPGLTSIVVPRLVSQKPLQTASCRAITTAANVAQNGFEPYVSDVVDAVVDTLEELGPDDDKEPVEEILGAIGDGGIETRKLMLDTLFTKFNEGYPERRVAASCAVLGFCRRSSVESVTSCSGSLLEILVRQLADTDDGAARAAWEALNVMSTVVPNESLMGHIPVIRQSLRAASTGIAVTDTTSSITALQMPKGVAPFVPMLTAGLLNGSPELREQSALGIGELVEFSSTKSLGAFAIKLAGALIRVISGRFPWQVKAAILKALLALQKKGGMMLRSFVPQLQSTFVKCLSDNSRLVRVRACAALGALVSIQPRLEPLLNELVNIGLNGVNGGAQTAGFHSLSQVFKLAKKVADSAFTSTASSITEAFAEEDSEVRDAAGRSLGVLAGRCSGSMEYCRLMDLVVERLVMEGTEYTDRVSCVKAMAGIFKSGKHVDGLQWDDIVRFIEPVYELFDSGIGQIRGGACTAMGSVLLLAHEGGSKLGAEMDAKRRAIMRLCESAEFDEEAEVRMAGLRALREIVRTERMVVELCAESVIACAGASNTGVRECAERVLKRMVIGSEDMNVDEEQMEVLRECVGAEDLKLVERRLGKLRTLGESEDERD</sequence>
<dbReference type="GO" id="GO:0034198">
    <property type="term" value="P:cellular response to amino acid starvation"/>
    <property type="evidence" value="ECO:0007669"/>
    <property type="project" value="TreeGrafter"/>
</dbReference>
<keyword evidence="7" id="KW-1185">Reference proteome</keyword>
<evidence type="ECO:0000256" key="1">
    <source>
        <dbReference type="ARBA" id="ARBA00007366"/>
    </source>
</evidence>
<dbReference type="Pfam" id="PF24987">
    <property type="entry name" value="HEAT_EF3_N"/>
    <property type="match status" value="2"/>
</dbReference>
<evidence type="ECO:0000313" key="6">
    <source>
        <dbReference type="EMBL" id="PXF50016.1"/>
    </source>
</evidence>
<comment type="caution">
    <text evidence="6">The sequence shown here is derived from an EMBL/GenBank/DDBJ whole genome shotgun (WGS) entry which is preliminary data.</text>
</comment>
<dbReference type="Pfam" id="PF23271">
    <property type="entry name" value="HEAT_GCN1"/>
    <property type="match status" value="1"/>
</dbReference>
<dbReference type="OrthoDB" id="5148094at2759"/>
<feature type="compositionally biased region" description="Acidic residues" evidence="4">
    <location>
        <begin position="1848"/>
        <end position="1862"/>
    </location>
</feature>
<feature type="region of interest" description="Disordered" evidence="4">
    <location>
        <begin position="1661"/>
        <end position="1682"/>
    </location>
</feature>